<evidence type="ECO:0000313" key="4">
    <source>
        <dbReference type="Proteomes" id="UP000236161"/>
    </source>
</evidence>
<sequence>MSSRWSIELESEAPAGRLFRAAFADWRNLGPKLLPDIFTDISLVSGDGGSGSILQFNFTSAMPFSCMKEMIELLDHEKFEKKVVLLEGAGLGKKFESLKSYFKVKDNGSGCIINYEVTFVPVVGINVSDDFKIAEENIRQMIKIVEGYLFTNPNDYA</sequence>
<comment type="similarity">
    <text evidence="1">Belongs to the BetVI family.</text>
</comment>
<dbReference type="GO" id="GO:0006952">
    <property type="term" value="P:defense response"/>
    <property type="evidence" value="ECO:0007669"/>
    <property type="project" value="InterPro"/>
</dbReference>
<dbReference type="AlphaFoldDB" id="A0A2I0AQA0"/>
<dbReference type="CDD" id="cd07816">
    <property type="entry name" value="Bet_v1-like"/>
    <property type="match status" value="1"/>
</dbReference>
<dbReference type="Gene3D" id="3.30.530.20">
    <property type="match status" value="1"/>
</dbReference>
<dbReference type="GO" id="GO:0005634">
    <property type="term" value="C:nucleus"/>
    <property type="evidence" value="ECO:0007669"/>
    <property type="project" value="TreeGrafter"/>
</dbReference>
<evidence type="ECO:0000259" key="2">
    <source>
        <dbReference type="Pfam" id="PF00407"/>
    </source>
</evidence>
<dbReference type="Proteomes" id="UP000236161">
    <property type="component" value="Unassembled WGS sequence"/>
</dbReference>
<dbReference type="GO" id="GO:0009738">
    <property type="term" value="P:abscisic acid-activated signaling pathway"/>
    <property type="evidence" value="ECO:0007669"/>
    <property type="project" value="InterPro"/>
</dbReference>
<dbReference type="GO" id="GO:0004864">
    <property type="term" value="F:protein phosphatase inhibitor activity"/>
    <property type="evidence" value="ECO:0007669"/>
    <property type="project" value="InterPro"/>
</dbReference>
<evidence type="ECO:0000256" key="1">
    <source>
        <dbReference type="ARBA" id="ARBA00009744"/>
    </source>
</evidence>
<dbReference type="GO" id="GO:0005737">
    <property type="term" value="C:cytoplasm"/>
    <property type="evidence" value="ECO:0007669"/>
    <property type="project" value="TreeGrafter"/>
</dbReference>
<dbReference type="SUPFAM" id="SSF55961">
    <property type="entry name" value="Bet v1-like"/>
    <property type="match status" value="1"/>
</dbReference>
<dbReference type="InterPro" id="IPR023393">
    <property type="entry name" value="START-like_dom_sf"/>
</dbReference>
<gene>
    <name evidence="3" type="primary">PR1</name>
    <name evidence="3" type="ORF">AXF42_Ash016760</name>
</gene>
<dbReference type="STRING" id="1088818.A0A2I0AQA0"/>
<evidence type="ECO:0000313" key="3">
    <source>
        <dbReference type="EMBL" id="PKA57714.1"/>
    </source>
</evidence>
<dbReference type="PANTHER" id="PTHR31213">
    <property type="entry name" value="OS08G0374000 PROTEIN-RELATED"/>
    <property type="match status" value="1"/>
</dbReference>
<dbReference type="Pfam" id="PF00407">
    <property type="entry name" value="Bet_v_1"/>
    <property type="match status" value="1"/>
</dbReference>
<dbReference type="PANTHER" id="PTHR31213:SF201">
    <property type="entry name" value="OS03G0300400 PROTEIN"/>
    <property type="match status" value="1"/>
</dbReference>
<keyword evidence="4" id="KW-1185">Reference proteome</keyword>
<name>A0A2I0AQA0_9ASPA</name>
<proteinExistence type="inferred from homology"/>
<organism evidence="3 4">
    <name type="scientific">Apostasia shenzhenica</name>
    <dbReference type="NCBI Taxonomy" id="1088818"/>
    <lineage>
        <taxon>Eukaryota</taxon>
        <taxon>Viridiplantae</taxon>
        <taxon>Streptophyta</taxon>
        <taxon>Embryophyta</taxon>
        <taxon>Tracheophyta</taxon>
        <taxon>Spermatophyta</taxon>
        <taxon>Magnoliopsida</taxon>
        <taxon>Liliopsida</taxon>
        <taxon>Asparagales</taxon>
        <taxon>Orchidaceae</taxon>
        <taxon>Apostasioideae</taxon>
        <taxon>Apostasia</taxon>
    </lineage>
</organism>
<dbReference type="InterPro" id="IPR024949">
    <property type="entry name" value="Bet_v_I_allergen"/>
</dbReference>
<dbReference type="FunFam" id="3.30.530.20:FF:000007">
    <property type="entry name" value="Major pollen allergen Bet v 1-A"/>
    <property type="match status" value="1"/>
</dbReference>
<dbReference type="GO" id="GO:0010427">
    <property type="term" value="F:abscisic acid binding"/>
    <property type="evidence" value="ECO:0007669"/>
    <property type="project" value="InterPro"/>
</dbReference>
<protein>
    <submittedName>
        <fullName evidence="3">Pathogenesis-related protein 1</fullName>
    </submittedName>
</protein>
<accession>A0A2I0AQA0</accession>
<dbReference type="GO" id="GO:0038023">
    <property type="term" value="F:signaling receptor activity"/>
    <property type="evidence" value="ECO:0007669"/>
    <property type="project" value="InterPro"/>
</dbReference>
<dbReference type="InterPro" id="IPR050279">
    <property type="entry name" value="Plant_def-hormone_signal"/>
</dbReference>
<dbReference type="OrthoDB" id="1500546at2759"/>
<dbReference type="EMBL" id="KZ451961">
    <property type="protein sequence ID" value="PKA57714.1"/>
    <property type="molecule type" value="Genomic_DNA"/>
</dbReference>
<dbReference type="PRINTS" id="PR00634">
    <property type="entry name" value="BETALLERGEN"/>
</dbReference>
<dbReference type="InterPro" id="IPR000916">
    <property type="entry name" value="Bet_v_I/MLP"/>
</dbReference>
<reference evidence="3 4" key="1">
    <citation type="journal article" date="2017" name="Nature">
        <title>The Apostasia genome and the evolution of orchids.</title>
        <authorList>
            <person name="Zhang G.Q."/>
            <person name="Liu K.W."/>
            <person name="Li Z."/>
            <person name="Lohaus R."/>
            <person name="Hsiao Y.Y."/>
            <person name="Niu S.C."/>
            <person name="Wang J.Y."/>
            <person name="Lin Y.C."/>
            <person name="Xu Q."/>
            <person name="Chen L.J."/>
            <person name="Yoshida K."/>
            <person name="Fujiwara S."/>
            <person name="Wang Z.W."/>
            <person name="Zhang Y.Q."/>
            <person name="Mitsuda N."/>
            <person name="Wang M."/>
            <person name="Liu G.H."/>
            <person name="Pecoraro L."/>
            <person name="Huang H.X."/>
            <person name="Xiao X.J."/>
            <person name="Lin M."/>
            <person name="Wu X.Y."/>
            <person name="Wu W.L."/>
            <person name="Chen Y.Y."/>
            <person name="Chang S.B."/>
            <person name="Sakamoto S."/>
            <person name="Ohme-Takagi M."/>
            <person name="Yagi M."/>
            <person name="Zeng S.J."/>
            <person name="Shen C.Y."/>
            <person name="Yeh C.M."/>
            <person name="Luo Y.B."/>
            <person name="Tsai W.C."/>
            <person name="Van de Peer Y."/>
            <person name="Liu Z.J."/>
        </authorList>
    </citation>
    <scope>NUCLEOTIDE SEQUENCE [LARGE SCALE GENOMIC DNA]</scope>
    <source>
        <strain evidence="4">cv. Shenzhen</strain>
        <tissue evidence="3">Stem</tissue>
    </source>
</reference>
<feature type="domain" description="Bet v I/Major latex protein" evidence="2">
    <location>
        <begin position="4"/>
        <end position="120"/>
    </location>
</feature>